<dbReference type="PANTHER" id="PTHR43537">
    <property type="entry name" value="TRANSCRIPTIONAL REGULATOR, GNTR FAMILY"/>
    <property type="match status" value="1"/>
</dbReference>
<dbReference type="PROSITE" id="PS50949">
    <property type="entry name" value="HTH_GNTR"/>
    <property type="match status" value="1"/>
</dbReference>
<accession>A0ABU1MFZ7</accession>
<sequence>MAKEEVLSTVDPAIMPGDRDPIRHPIGDTIYNALFADLIALRIPPGERLSVDALARQFGVSQTPIRAALIRLESEGLVAQKFNSGFSAAALPEGKHFRDVYQTRDLLEPEMAALAAIRATPDDIVSIEKLCNEMAELADTNNQENFGRFAERDNAFHTCILQIAGNQVVAEAMARLYIHANLFRIRYHTKITTDAVTEHKAILEALRMKDAFAARNAMRAHIYNSRLRVEPFFIEE</sequence>
<evidence type="ECO:0000313" key="6">
    <source>
        <dbReference type="Proteomes" id="UP001184614"/>
    </source>
</evidence>
<comment type="caution">
    <text evidence="5">The sequence shown here is derived from an EMBL/GenBank/DDBJ whole genome shotgun (WGS) entry which is preliminary data.</text>
</comment>
<dbReference type="Proteomes" id="UP001184614">
    <property type="component" value="Unassembled WGS sequence"/>
</dbReference>
<proteinExistence type="predicted"/>
<keyword evidence="1" id="KW-0805">Transcription regulation</keyword>
<dbReference type="Gene3D" id="1.10.10.10">
    <property type="entry name" value="Winged helix-like DNA-binding domain superfamily/Winged helix DNA-binding domain"/>
    <property type="match status" value="1"/>
</dbReference>
<organism evidence="5 6">
    <name type="scientific">Brucella pseudogrignonensis</name>
    <dbReference type="NCBI Taxonomy" id="419475"/>
    <lineage>
        <taxon>Bacteria</taxon>
        <taxon>Pseudomonadati</taxon>
        <taxon>Pseudomonadota</taxon>
        <taxon>Alphaproteobacteria</taxon>
        <taxon>Hyphomicrobiales</taxon>
        <taxon>Brucellaceae</taxon>
        <taxon>Brucella/Ochrobactrum group</taxon>
        <taxon>Brucella</taxon>
    </lineage>
</organism>
<reference evidence="5 6" key="1">
    <citation type="submission" date="2023-07" db="EMBL/GenBank/DDBJ databases">
        <title>Sorghum-associated microbial communities from plants grown in Nebraska, USA.</title>
        <authorList>
            <person name="Schachtman D."/>
        </authorList>
    </citation>
    <scope>NUCLEOTIDE SEQUENCE [LARGE SCALE GENOMIC DNA]</scope>
    <source>
        <strain evidence="5 6">DS1730</strain>
    </source>
</reference>
<dbReference type="InterPro" id="IPR036388">
    <property type="entry name" value="WH-like_DNA-bd_sf"/>
</dbReference>
<dbReference type="InterPro" id="IPR011711">
    <property type="entry name" value="GntR_C"/>
</dbReference>
<dbReference type="SMART" id="SM00345">
    <property type="entry name" value="HTH_GNTR"/>
    <property type="match status" value="1"/>
</dbReference>
<evidence type="ECO:0000256" key="1">
    <source>
        <dbReference type="ARBA" id="ARBA00023015"/>
    </source>
</evidence>
<dbReference type="InterPro" id="IPR036390">
    <property type="entry name" value="WH_DNA-bd_sf"/>
</dbReference>
<dbReference type="InterPro" id="IPR008920">
    <property type="entry name" value="TF_FadR/GntR_C"/>
</dbReference>
<evidence type="ECO:0000256" key="2">
    <source>
        <dbReference type="ARBA" id="ARBA00023125"/>
    </source>
</evidence>
<evidence type="ECO:0000313" key="5">
    <source>
        <dbReference type="EMBL" id="MDR6434690.1"/>
    </source>
</evidence>
<dbReference type="Gene3D" id="1.20.120.530">
    <property type="entry name" value="GntR ligand-binding domain-like"/>
    <property type="match status" value="1"/>
</dbReference>
<dbReference type="CDD" id="cd07377">
    <property type="entry name" value="WHTH_GntR"/>
    <property type="match status" value="1"/>
</dbReference>
<evidence type="ECO:0000256" key="3">
    <source>
        <dbReference type="ARBA" id="ARBA00023163"/>
    </source>
</evidence>
<gene>
    <name evidence="5" type="ORF">J2782_004443</name>
</gene>
<dbReference type="RefSeq" id="WP_310016160.1">
    <property type="nucleotide sequence ID" value="NZ_JAVDQT010000014.1"/>
</dbReference>
<keyword evidence="2 5" id="KW-0238">DNA-binding</keyword>
<protein>
    <submittedName>
        <fullName evidence="5">DNA-binding GntR family transcriptional regulator</fullName>
    </submittedName>
</protein>
<keyword evidence="3" id="KW-0804">Transcription</keyword>
<dbReference type="EMBL" id="JAVDQT010000014">
    <property type="protein sequence ID" value="MDR6434690.1"/>
    <property type="molecule type" value="Genomic_DNA"/>
</dbReference>
<dbReference type="Pfam" id="PF00392">
    <property type="entry name" value="GntR"/>
    <property type="match status" value="1"/>
</dbReference>
<evidence type="ECO:0000259" key="4">
    <source>
        <dbReference type="PROSITE" id="PS50949"/>
    </source>
</evidence>
<dbReference type="PANTHER" id="PTHR43537:SF45">
    <property type="entry name" value="GNTR FAMILY REGULATORY PROTEIN"/>
    <property type="match status" value="1"/>
</dbReference>
<dbReference type="SUPFAM" id="SSF46785">
    <property type="entry name" value="Winged helix' DNA-binding domain"/>
    <property type="match status" value="1"/>
</dbReference>
<dbReference type="Pfam" id="PF07729">
    <property type="entry name" value="FCD"/>
    <property type="match status" value="1"/>
</dbReference>
<keyword evidence="6" id="KW-1185">Reference proteome</keyword>
<name>A0ABU1MFZ7_9HYPH</name>
<dbReference type="SMART" id="SM00895">
    <property type="entry name" value="FCD"/>
    <property type="match status" value="1"/>
</dbReference>
<dbReference type="SUPFAM" id="SSF48008">
    <property type="entry name" value="GntR ligand-binding domain-like"/>
    <property type="match status" value="1"/>
</dbReference>
<feature type="domain" description="HTH gntR-type" evidence="4">
    <location>
        <begin position="24"/>
        <end position="91"/>
    </location>
</feature>
<dbReference type="GO" id="GO:0003677">
    <property type="term" value="F:DNA binding"/>
    <property type="evidence" value="ECO:0007669"/>
    <property type="project" value="UniProtKB-KW"/>
</dbReference>
<dbReference type="InterPro" id="IPR000524">
    <property type="entry name" value="Tscrpt_reg_HTH_GntR"/>
</dbReference>